<protein>
    <submittedName>
        <fullName evidence="4">Copia protein</fullName>
    </submittedName>
</protein>
<dbReference type="EMBL" id="CAMXCT010006719">
    <property type="protein sequence ID" value="CAI4018888.1"/>
    <property type="molecule type" value="Genomic_DNA"/>
</dbReference>
<evidence type="ECO:0000313" key="2">
    <source>
        <dbReference type="EMBL" id="CAI4018888.1"/>
    </source>
</evidence>
<accession>A0A9P1GPZ5</accession>
<evidence type="ECO:0000256" key="1">
    <source>
        <dbReference type="SAM" id="MobiDB-lite"/>
    </source>
</evidence>
<evidence type="ECO:0000313" key="5">
    <source>
        <dbReference type="Proteomes" id="UP001152797"/>
    </source>
</evidence>
<keyword evidence="5" id="KW-1185">Reference proteome</keyword>
<evidence type="ECO:0000313" key="3">
    <source>
        <dbReference type="EMBL" id="CAL1172263.1"/>
    </source>
</evidence>
<dbReference type="EMBL" id="CAMXCT020006719">
    <property type="protein sequence ID" value="CAL1172263.1"/>
    <property type="molecule type" value="Genomic_DNA"/>
</dbReference>
<dbReference type="OrthoDB" id="411498at2759"/>
<evidence type="ECO:0000313" key="4">
    <source>
        <dbReference type="EMBL" id="CAL4806200.1"/>
    </source>
</evidence>
<dbReference type="AlphaFoldDB" id="A0A9P1GPZ5"/>
<comment type="caution">
    <text evidence="2">The sequence shown here is derived from an EMBL/GenBank/DDBJ whole genome shotgun (WGS) entry which is preliminary data.</text>
</comment>
<dbReference type="EMBL" id="CAMXCT030006719">
    <property type="protein sequence ID" value="CAL4806200.1"/>
    <property type="molecule type" value="Genomic_DNA"/>
</dbReference>
<feature type="region of interest" description="Disordered" evidence="1">
    <location>
        <begin position="248"/>
        <end position="277"/>
    </location>
</feature>
<dbReference type="Proteomes" id="UP001152797">
    <property type="component" value="Unassembled WGS sequence"/>
</dbReference>
<reference evidence="3" key="2">
    <citation type="submission" date="2024-04" db="EMBL/GenBank/DDBJ databases">
        <authorList>
            <person name="Chen Y."/>
            <person name="Shah S."/>
            <person name="Dougan E. K."/>
            <person name="Thang M."/>
            <person name="Chan C."/>
        </authorList>
    </citation>
    <scope>NUCLEOTIDE SEQUENCE [LARGE SCALE GENOMIC DNA]</scope>
</reference>
<proteinExistence type="predicted"/>
<reference evidence="2" key="1">
    <citation type="submission" date="2022-10" db="EMBL/GenBank/DDBJ databases">
        <authorList>
            <person name="Chen Y."/>
            <person name="Dougan E. K."/>
            <person name="Chan C."/>
            <person name="Rhodes N."/>
            <person name="Thang M."/>
        </authorList>
    </citation>
    <scope>NUCLEOTIDE SEQUENCE</scope>
</reference>
<name>A0A9P1GPZ5_9DINO</name>
<gene>
    <name evidence="2" type="ORF">C1SCF055_LOCUS43421</name>
</gene>
<organism evidence="2">
    <name type="scientific">Cladocopium goreaui</name>
    <dbReference type="NCBI Taxonomy" id="2562237"/>
    <lineage>
        <taxon>Eukaryota</taxon>
        <taxon>Sar</taxon>
        <taxon>Alveolata</taxon>
        <taxon>Dinophyceae</taxon>
        <taxon>Suessiales</taxon>
        <taxon>Symbiodiniaceae</taxon>
        <taxon>Cladocopium</taxon>
    </lineage>
</organism>
<sequence>MVAQAQKSQANPTVADVKWTNSIVELARKFQDKGIKLKRIDESQLCVFGFHDAAWANVSLDQESPDDVVWDTDCKKASQLASLVMIGDRKCLANQPGNIGIVDWRSKSSSRICRSTFAGETMACSDAMESAIYLRGLLLSFLHVGLVDSAKAREMIPLHLFTDCRSLYDHLRKDGVPKPPTEKRLALDLAAMRMELNEEGKAQWKLRYGERAELRPDRAEMGPHCMSEASLDSILLVEESSHWLETMVNQRPHEPRRSSFKTGSTGGSHEPDPSINTAKAGQEELAMLGRRMRALLRQLMWRHLRRAARKRPFLVAKLGLQVVVGTLFSRFVQKPDEKVKVH</sequence>